<keyword evidence="9" id="KW-1185">Reference proteome</keyword>
<dbReference type="Pfam" id="PF24793">
    <property type="entry name" value="GINT1_N"/>
    <property type="match status" value="1"/>
</dbReference>
<protein>
    <submittedName>
        <fullName evidence="8">Uncharacterized protein</fullName>
    </submittedName>
</protein>
<evidence type="ECO:0000256" key="2">
    <source>
        <dbReference type="ARBA" id="ARBA00008700"/>
    </source>
</evidence>
<comment type="subcellular location">
    <subcellularLocation>
        <location evidence="1">Membrane</location>
    </subcellularLocation>
</comment>
<organism evidence="8 9">
    <name type="scientific">Oryza meyeriana var. granulata</name>
    <dbReference type="NCBI Taxonomy" id="110450"/>
    <lineage>
        <taxon>Eukaryota</taxon>
        <taxon>Viridiplantae</taxon>
        <taxon>Streptophyta</taxon>
        <taxon>Embryophyta</taxon>
        <taxon>Tracheophyta</taxon>
        <taxon>Spermatophyta</taxon>
        <taxon>Magnoliopsida</taxon>
        <taxon>Liliopsida</taxon>
        <taxon>Poales</taxon>
        <taxon>Poaceae</taxon>
        <taxon>BOP clade</taxon>
        <taxon>Oryzoideae</taxon>
        <taxon>Oryzeae</taxon>
        <taxon>Oryzinae</taxon>
        <taxon>Oryza</taxon>
        <taxon>Oryza meyeriana</taxon>
    </lineage>
</organism>
<dbReference type="GO" id="GO:0016757">
    <property type="term" value="F:glycosyltransferase activity"/>
    <property type="evidence" value="ECO:0007669"/>
    <property type="project" value="InterPro"/>
</dbReference>
<dbReference type="Gene3D" id="3.90.550.10">
    <property type="entry name" value="Spore Coat Polysaccharide Biosynthesis Protein SpsA, Chain A"/>
    <property type="match status" value="1"/>
</dbReference>
<comment type="similarity">
    <text evidence="2">Belongs to the glycosyltransferase 64 family.</text>
</comment>
<dbReference type="InterPro" id="IPR029044">
    <property type="entry name" value="Nucleotide-diphossugar_trans"/>
</dbReference>
<evidence type="ECO:0000256" key="3">
    <source>
        <dbReference type="ARBA" id="ARBA00022679"/>
    </source>
</evidence>
<dbReference type="GO" id="GO:0016020">
    <property type="term" value="C:membrane"/>
    <property type="evidence" value="ECO:0007669"/>
    <property type="project" value="UniProtKB-SubCell"/>
</dbReference>
<dbReference type="InterPro" id="IPR015338">
    <property type="entry name" value="GT64_dom"/>
</dbReference>
<name>A0A6G1EHU3_9ORYZ</name>
<dbReference type="PANTHER" id="PTHR48261">
    <property type="entry name" value="ACETYLGLUCOSAMINYLTRANSFERASE"/>
    <property type="match status" value="1"/>
</dbReference>
<evidence type="ECO:0000259" key="6">
    <source>
        <dbReference type="Pfam" id="PF09258"/>
    </source>
</evidence>
<evidence type="ECO:0000256" key="5">
    <source>
        <dbReference type="ARBA" id="ARBA00023157"/>
    </source>
</evidence>
<dbReference type="InterPro" id="IPR004263">
    <property type="entry name" value="Exostosin"/>
</dbReference>
<dbReference type="PANTHER" id="PTHR48261:SF6">
    <property type="entry name" value="GLYCOSYLTRANSFERASE FAMILY PROTEIN"/>
    <property type="match status" value="1"/>
</dbReference>
<reference evidence="8 9" key="1">
    <citation type="submission" date="2019-11" db="EMBL/GenBank/DDBJ databases">
        <title>Whole genome sequence of Oryza granulata.</title>
        <authorList>
            <person name="Li W."/>
        </authorList>
    </citation>
    <scope>NUCLEOTIDE SEQUENCE [LARGE SCALE GENOMIC DNA]</scope>
    <source>
        <strain evidence="9">cv. Menghai</strain>
        <tissue evidence="8">Leaf</tissue>
    </source>
</reference>
<comment type="caution">
    <text evidence="8">The sequence shown here is derived from an EMBL/GenBank/DDBJ whole genome shotgun (WGS) entry which is preliminary data.</text>
</comment>
<gene>
    <name evidence="8" type="ORF">E2562_010014</name>
</gene>
<evidence type="ECO:0000313" key="9">
    <source>
        <dbReference type="Proteomes" id="UP000479710"/>
    </source>
</evidence>
<keyword evidence="5" id="KW-1015">Disulfide bond</keyword>
<evidence type="ECO:0000259" key="7">
    <source>
        <dbReference type="Pfam" id="PF24793"/>
    </source>
</evidence>
<dbReference type="FunFam" id="2.115.10.20:FF:000004">
    <property type="entry name" value="Glucosamine inositolphosphorylceramide transferase 1"/>
    <property type="match status" value="1"/>
</dbReference>
<accession>A0A6G1EHU3</accession>
<dbReference type="OrthoDB" id="5954868at2759"/>
<feature type="domain" description="Glucosamine inositolphosphorylceramide transferase 1 N-terminal" evidence="7">
    <location>
        <begin position="64"/>
        <end position="246"/>
    </location>
</feature>
<dbReference type="InterPro" id="IPR056442">
    <property type="entry name" value="GINT1_N"/>
</dbReference>
<proteinExistence type="inferred from homology"/>
<dbReference type="Pfam" id="PF09258">
    <property type="entry name" value="Glyco_transf_64"/>
    <property type="match status" value="1"/>
</dbReference>
<evidence type="ECO:0000256" key="1">
    <source>
        <dbReference type="ARBA" id="ARBA00004370"/>
    </source>
</evidence>
<keyword evidence="3" id="KW-0808">Transferase</keyword>
<dbReference type="AlphaFoldDB" id="A0A6G1EHU3"/>
<evidence type="ECO:0000256" key="4">
    <source>
        <dbReference type="ARBA" id="ARBA00023136"/>
    </source>
</evidence>
<dbReference type="InterPro" id="IPR023296">
    <property type="entry name" value="Glyco_hydro_beta-prop_sf"/>
</dbReference>
<sequence length="401" mass="45145">MAGRRAMRPGSISMRGVVARLAAARSPAVSFLVAAAAAAALVGGVYFWVVVSSFRLPDSGTVGCLPDGEGSWAIGMYYGKSPFELRPIELEGKSNGNSSAWPVANPVLTCATPTDAGYPSNFVADPFLYVQGDTLFLFFETKTVSTMQGDIGVARSLDQGATWEFLGIALDEAWHLSYPFVFKYENEIYMMPEGNKKKELRLYRATKFPLEWTLEKVLINKPLIDSSLVQYGGLWWLFASDFTRHGQDCSGTYGQKVKLYKVEKLTKEEYKEVLYRNERYARGKKGYNLILTGAAFMDSEFAFRKYWSDEAKEGRDYVHKNFNCEDLLMNFLYANASSERTVEYVHPAWAIDTSKLSSVAISRDTQKHYDIRTKCLANFASIYGPLPQKWGFGMREDGWDK</sequence>
<dbReference type="Proteomes" id="UP000479710">
    <property type="component" value="Unassembled WGS sequence"/>
</dbReference>
<keyword evidence="4" id="KW-0472">Membrane</keyword>
<feature type="domain" description="Glycosyl transferase 64" evidence="6">
    <location>
        <begin position="282"/>
        <end position="387"/>
    </location>
</feature>
<dbReference type="SUPFAM" id="SSF75005">
    <property type="entry name" value="Arabinanase/levansucrase/invertase"/>
    <property type="match status" value="1"/>
</dbReference>
<dbReference type="EMBL" id="SPHZ02000003">
    <property type="protein sequence ID" value="KAF0924319.1"/>
    <property type="molecule type" value="Genomic_DNA"/>
</dbReference>
<evidence type="ECO:0000313" key="8">
    <source>
        <dbReference type="EMBL" id="KAF0924319.1"/>
    </source>
</evidence>